<evidence type="ECO:0000313" key="2">
    <source>
        <dbReference type="EMBL" id="QDH78685.1"/>
    </source>
</evidence>
<dbReference type="OrthoDB" id="9803101at2"/>
<evidence type="ECO:0000256" key="1">
    <source>
        <dbReference type="ARBA" id="ARBA00010552"/>
    </source>
</evidence>
<dbReference type="PANTHER" id="PTHR11803:SF39">
    <property type="entry name" value="2-IMINOBUTANOATE_2-IMINOPROPANOATE DEAMINASE"/>
    <property type="match status" value="1"/>
</dbReference>
<dbReference type="GO" id="GO:0019239">
    <property type="term" value="F:deaminase activity"/>
    <property type="evidence" value="ECO:0007669"/>
    <property type="project" value="TreeGrafter"/>
</dbReference>
<reference evidence="2 3" key="1">
    <citation type="submission" date="2019-06" db="EMBL/GenBank/DDBJ databases">
        <title>Echinicola alkalisoli sp. nov. isolated from saline soil.</title>
        <authorList>
            <person name="Sun J.-Q."/>
            <person name="Xu L."/>
        </authorList>
    </citation>
    <scope>NUCLEOTIDE SEQUENCE [LARGE SCALE GENOMIC DNA]</scope>
    <source>
        <strain evidence="2 3">LN3S3</strain>
    </source>
</reference>
<dbReference type="InterPro" id="IPR006175">
    <property type="entry name" value="YjgF/YER057c/UK114"/>
</dbReference>
<dbReference type="FunFam" id="3.30.1330.40:FF:000001">
    <property type="entry name" value="L-PSP family endoribonuclease"/>
    <property type="match status" value="1"/>
</dbReference>
<dbReference type="Proteomes" id="UP000316614">
    <property type="component" value="Chromosome"/>
</dbReference>
<protein>
    <submittedName>
        <fullName evidence="2">RidA family protein</fullName>
    </submittedName>
</protein>
<dbReference type="KEGG" id="echi:FKX85_06405"/>
<keyword evidence="3" id="KW-1185">Reference proteome</keyword>
<dbReference type="Gene3D" id="3.30.1330.40">
    <property type="entry name" value="RutC-like"/>
    <property type="match status" value="1"/>
</dbReference>
<dbReference type="RefSeq" id="WP_141613939.1">
    <property type="nucleotide sequence ID" value="NZ_CP041253.1"/>
</dbReference>
<proteinExistence type="inferred from homology"/>
<dbReference type="AlphaFoldDB" id="A0A514CFT0"/>
<dbReference type="GO" id="GO:0005829">
    <property type="term" value="C:cytosol"/>
    <property type="evidence" value="ECO:0007669"/>
    <property type="project" value="TreeGrafter"/>
</dbReference>
<dbReference type="Pfam" id="PF01042">
    <property type="entry name" value="Ribonuc_L-PSP"/>
    <property type="match status" value="1"/>
</dbReference>
<dbReference type="CDD" id="cd00448">
    <property type="entry name" value="YjgF_YER057c_UK114_family"/>
    <property type="match status" value="1"/>
</dbReference>
<comment type="similarity">
    <text evidence="1">Belongs to the RutC family.</text>
</comment>
<accession>A0A514CFT0</accession>
<name>A0A514CFT0_9BACT</name>
<dbReference type="NCBIfam" id="TIGR00004">
    <property type="entry name" value="Rid family detoxifying hydrolase"/>
    <property type="match status" value="1"/>
</dbReference>
<dbReference type="EMBL" id="CP041253">
    <property type="protein sequence ID" value="QDH78685.1"/>
    <property type="molecule type" value="Genomic_DNA"/>
</dbReference>
<dbReference type="InterPro" id="IPR006056">
    <property type="entry name" value="RidA"/>
</dbReference>
<evidence type="ECO:0000313" key="3">
    <source>
        <dbReference type="Proteomes" id="UP000316614"/>
    </source>
</evidence>
<dbReference type="InterPro" id="IPR035959">
    <property type="entry name" value="RutC-like_sf"/>
</dbReference>
<gene>
    <name evidence="2" type="ORF">FKX85_06405</name>
</gene>
<dbReference type="SUPFAM" id="SSF55298">
    <property type="entry name" value="YjgF-like"/>
    <property type="match status" value="1"/>
</dbReference>
<sequence>MANNIIYSKEAPAPIGPYSQAVQAGKTLFISGQIALDAETGELINENITEETHAVMKNLDAILSAAGYSFGDVVKCSIFIKNMDDFGTINEAYGQYFPSNPPARETVEVSRLPKNVQVEISCIAVKA</sequence>
<organism evidence="2 3">
    <name type="scientific">Echinicola soli</name>
    <dbReference type="NCBI Taxonomy" id="2591634"/>
    <lineage>
        <taxon>Bacteria</taxon>
        <taxon>Pseudomonadati</taxon>
        <taxon>Bacteroidota</taxon>
        <taxon>Cytophagia</taxon>
        <taxon>Cytophagales</taxon>
        <taxon>Cyclobacteriaceae</taxon>
        <taxon>Echinicola</taxon>
    </lineage>
</organism>
<dbReference type="PANTHER" id="PTHR11803">
    <property type="entry name" value="2-IMINOBUTANOATE/2-IMINOPROPANOATE DEAMINASE RIDA"/>
    <property type="match status" value="1"/>
</dbReference>